<evidence type="ECO:0000256" key="3">
    <source>
        <dbReference type="ARBA" id="ARBA00022630"/>
    </source>
</evidence>
<dbReference type="Pfam" id="PF00743">
    <property type="entry name" value="FMO-like"/>
    <property type="match status" value="1"/>
</dbReference>
<comment type="caution">
    <text evidence="9">The sequence shown here is derived from an EMBL/GenBank/DDBJ whole genome shotgun (WGS) entry which is preliminary data.</text>
</comment>
<dbReference type="PRINTS" id="PR00370">
    <property type="entry name" value="FMOXYGENASE"/>
</dbReference>
<dbReference type="GO" id="GO:0050661">
    <property type="term" value="F:NADP binding"/>
    <property type="evidence" value="ECO:0007669"/>
    <property type="project" value="InterPro"/>
</dbReference>
<dbReference type="AlphaFoldDB" id="A0A6L3Y3Y7"/>
<evidence type="ECO:0000313" key="9">
    <source>
        <dbReference type="EMBL" id="KAB2674570.1"/>
    </source>
</evidence>
<reference evidence="9 10" key="1">
    <citation type="submission" date="2019-09" db="EMBL/GenBank/DDBJ databases">
        <title>Taxonomic organization of the family Brucellaceae based on a phylogenomic approach.</title>
        <authorList>
            <person name="Leclercq S."/>
            <person name="Cloeckaert A."/>
            <person name="Zygmunt M.S."/>
        </authorList>
    </citation>
    <scope>NUCLEOTIDE SEQUENCE [LARGE SCALE GENOMIC DNA]</scope>
    <source>
        <strain evidence="9 10">WS1830</strain>
    </source>
</reference>
<dbReference type="Proteomes" id="UP000481643">
    <property type="component" value="Unassembled WGS sequence"/>
</dbReference>
<sequence length="546" mass="61664">MKNKAPNNTADLDVLIVGAGFAGLYQLKHLRDRGYNVKLFDAGADIGGVWHWNCYPGARVDSNGAIYQYSDPELWKGWDYSEKFPSWKEVREYFNYVDSKWHLRKDCQFNTRVTGATFDEATNTWTVTAQDGKTTTCRWFLLCTGFASKPMIPDYKGKADFKGISTHTALWPQGGIDMKGKRVAVIGTGASGVQVIQEASKEASQLTIFQRTPNLTVPMRQEKISKEESARLKAEKYQDWLDGRERNFAGFEFDFYPKAAADCTPEERDALFREIWQTGAFNWWLGNLNDVLVNPESNLAQYNFWRDETRKRIKNPALHEVLAPTMPPHPYGAKRPCLEQWYYEIFSQDNVELIDLKKEPIVTITETGLIAGDRTFEFDILVYATGFDAVSGGLVQIDIKGTDGRNLATHWADGIKTHLGMASPDFPNLLFIYGPQSPSGFCNGPTCAEKQGDWMIRFIEDMTAQGTVRAEVTDEAADAWAKGAHDIINMTLFPQANSWYVGANVPGKKREILVYPGGLPSYLQLVNKNREEGYPGFQFERVTEMA</sequence>
<evidence type="ECO:0000256" key="8">
    <source>
        <dbReference type="ARBA" id="ARBA00035159"/>
    </source>
</evidence>
<evidence type="ECO:0000256" key="4">
    <source>
        <dbReference type="ARBA" id="ARBA00022827"/>
    </source>
</evidence>
<keyword evidence="4" id="KW-0274">FAD</keyword>
<comment type="cofactor">
    <cofactor evidence="1">
        <name>FAD</name>
        <dbReference type="ChEBI" id="CHEBI:57692"/>
    </cofactor>
</comment>
<keyword evidence="6" id="KW-0560">Oxidoreductase</keyword>
<keyword evidence="3" id="KW-0285">Flavoprotein</keyword>
<keyword evidence="7" id="KW-0503">Monooxygenase</keyword>
<dbReference type="GO" id="GO:0004499">
    <property type="term" value="F:N,N-dimethylaniline monooxygenase activity"/>
    <property type="evidence" value="ECO:0007669"/>
    <property type="project" value="InterPro"/>
</dbReference>
<gene>
    <name evidence="9" type="ORF">F9L08_28425</name>
</gene>
<dbReference type="InterPro" id="IPR000960">
    <property type="entry name" value="Flavin_mOase"/>
</dbReference>
<dbReference type="RefSeq" id="WP_151654504.1">
    <property type="nucleotide sequence ID" value="NZ_WBVX01000064.1"/>
</dbReference>
<evidence type="ECO:0000256" key="1">
    <source>
        <dbReference type="ARBA" id="ARBA00001974"/>
    </source>
</evidence>
<dbReference type="PANTHER" id="PTHR43098">
    <property type="entry name" value="L-ORNITHINE N(5)-MONOOXYGENASE-RELATED"/>
    <property type="match status" value="1"/>
</dbReference>
<evidence type="ECO:0000256" key="5">
    <source>
        <dbReference type="ARBA" id="ARBA00022857"/>
    </source>
</evidence>
<dbReference type="PANTHER" id="PTHR43098:SF3">
    <property type="entry name" value="L-ORNITHINE N(5)-MONOOXYGENASE-RELATED"/>
    <property type="match status" value="1"/>
</dbReference>
<protein>
    <recommendedName>
        <fullName evidence="8">Trimethylamine monooxygenase</fullName>
    </recommendedName>
</protein>
<name>A0A6L3Y3Y7_9HYPH</name>
<evidence type="ECO:0000313" key="10">
    <source>
        <dbReference type="Proteomes" id="UP000481643"/>
    </source>
</evidence>
<organism evidence="9 10">
    <name type="scientific">Brucella tritici</name>
    <dbReference type="NCBI Taxonomy" id="94626"/>
    <lineage>
        <taxon>Bacteria</taxon>
        <taxon>Pseudomonadati</taxon>
        <taxon>Pseudomonadota</taxon>
        <taxon>Alphaproteobacteria</taxon>
        <taxon>Hyphomicrobiales</taxon>
        <taxon>Brucellaceae</taxon>
        <taxon>Brucella/Ochrobactrum group</taxon>
        <taxon>Brucella</taxon>
    </lineage>
</organism>
<comment type="similarity">
    <text evidence="2">Belongs to the FAD-binding monooxygenase family.</text>
</comment>
<dbReference type="InterPro" id="IPR050775">
    <property type="entry name" value="FAD-binding_Monooxygenases"/>
</dbReference>
<evidence type="ECO:0000256" key="2">
    <source>
        <dbReference type="ARBA" id="ARBA00010139"/>
    </source>
</evidence>
<evidence type="ECO:0000256" key="7">
    <source>
        <dbReference type="ARBA" id="ARBA00023033"/>
    </source>
</evidence>
<keyword evidence="5" id="KW-0521">NADP</keyword>
<evidence type="ECO:0000256" key="6">
    <source>
        <dbReference type="ARBA" id="ARBA00023002"/>
    </source>
</evidence>
<dbReference type="EMBL" id="WBVX01000064">
    <property type="protein sequence ID" value="KAB2674570.1"/>
    <property type="molecule type" value="Genomic_DNA"/>
</dbReference>
<dbReference type="InterPro" id="IPR020946">
    <property type="entry name" value="Flavin_mOase-like"/>
</dbReference>
<dbReference type="GO" id="GO:0050660">
    <property type="term" value="F:flavin adenine dinucleotide binding"/>
    <property type="evidence" value="ECO:0007669"/>
    <property type="project" value="InterPro"/>
</dbReference>
<dbReference type="Gene3D" id="3.50.50.60">
    <property type="entry name" value="FAD/NAD(P)-binding domain"/>
    <property type="match status" value="2"/>
</dbReference>
<dbReference type="InterPro" id="IPR036188">
    <property type="entry name" value="FAD/NAD-bd_sf"/>
</dbReference>
<accession>A0A6L3Y3Y7</accession>
<proteinExistence type="inferred from homology"/>
<dbReference type="SUPFAM" id="SSF51905">
    <property type="entry name" value="FAD/NAD(P)-binding domain"/>
    <property type="match status" value="2"/>
</dbReference>